<evidence type="ECO:0000313" key="1">
    <source>
        <dbReference type="EMBL" id="MBE9117845.1"/>
    </source>
</evidence>
<protein>
    <submittedName>
        <fullName evidence="1">Uncharacterized protein</fullName>
    </submittedName>
</protein>
<comment type="caution">
    <text evidence="1">The sequence shown here is derived from an EMBL/GenBank/DDBJ whole genome shotgun (WGS) entry which is preliminary data.</text>
</comment>
<dbReference type="EMBL" id="JADEWZ010000032">
    <property type="protein sequence ID" value="MBE9117845.1"/>
    <property type="molecule type" value="Genomic_DNA"/>
</dbReference>
<name>A0A8J7DZ28_9CYAN</name>
<dbReference type="Proteomes" id="UP000654482">
    <property type="component" value="Unassembled WGS sequence"/>
</dbReference>
<dbReference type="RefSeq" id="WP_194030935.1">
    <property type="nucleotide sequence ID" value="NZ_JADEWZ010000032.1"/>
</dbReference>
<organism evidence="1 2">
    <name type="scientific">Lusitaniella coriacea LEGE 07157</name>
    <dbReference type="NCBI Taxonomy" id="945747"/>
    <lineage>
        <taxon>Bacteria</taxon>
        <taxon>Bacillati</taxon>
        <taxon>Cyanobacteriota</taxon>
        <taxon>Cyanophyceae</taxon>
        <taxon>Spirulinales</taxon>
        <taxon>Lusitaniellaceae</taxon>
        <taxon>Lusitaniella</taxon>
    </lineage>
</organism>
<sequence length="245" mass="29604">MKASVDAITAIFKQYFELEAQKNCKLEDYIRANEASWKEVERQRVVLKSRPKKSFSPILWAFPFWRYVNHQWTLLPFSGQEDSIAFVFALLLNTKVITFHDSSHVSWKEFKVFENDRLIEHYKFGFECWTVIEGDWDIYIEDFEFYPGWLNYEHYFKSSVRPVTESNIRLAVSARKNDLHDRGFLDRCLKHYNAYIPIREETPYHYHGEWNLNYQKWDSVVEQMSIALVPSNWRYFDRKVPQQVI</sequence>
<reference evidence="1" key="1">
    <citation type="submission" date="2020-10" db="EMBL/GenBank/DDBJ databases">
        <authorList>
            <person name="Castelo-Branco R."/>
            <person name="Eusebio N."/>
            <person name="Adriana R."/>
            <person name="Vieira A."/>
            <person name="Brugerolle De Fraissinette N."/>
            <person name="Rezende De Castro R."/>
            <person name="Schneider M.P."/>
            <person name="Vasconcelos V."/>
            <person name="Leao P.N."/>
        </authorList>
    </citation>
    <scope>NUCLEOTIDE SEQUENCE</scope>
    <source>
        <strain evidence="1">LEGE 07157</strain>
    </source>
</reference>
<keyword evidence="2" id="KW-1185">Reference proteome</keyword>
<evidence type="ECO:0000313" key="2">
    <source>
        <dbReference type="Proteomes" id="UP000654482"/>
    </source>
</evidence>
<accession>A0A8J7DZ28</accession>
<dbReference type="AlphaFoldDB" id="A0A8J7DZ28"/>
<proteinExistence type="predicted"/>
<gene>
    <name evidence="1" type="ORF">IQ249_18250</name>
</gene>